<dbReference type="Gene3D" id="3.40.50.1820">
    <property type="entry name" value="alpha/beta hydrolase"/>
    <property type="match status" value="1"/>
</dbReference>
<organism evidence="1 2">
    <name type="scientific">Nocardiopsis metallicus</name>
    <dbReference type="NCBI Taxonomy" id="179819"/>
    <lineage>
        <taxon>Bacteria</taxon>
        <taxon>Bacillati</taxon>
        <taxon>Actinomycetota</taxon>
        <taxon>Actinomycetes</taxon>
        <taxon>Streptosporangiales</taxon>
        <taxon>Nocardiopsidaceae</taxon>
        <taxon>Nocardiopsis</taxon>
    </lineage>
</organism>
<dbReference type="RefSeq" id="WP_184369886.1">
    <property type="nucleotide sequence ID" value="NZ_BAAAKM010000030.1"/>
</dbReference>
<reference evidence="1 2" key="1">
    <citation type="submission" date="2020-08" db="EMBL/GenBank/DDBJ databases">
        <title>Sequencing the genomes of 1000 actinobacteria strains.</title>
        <authorList>
            <person name="Klenk H.-P."/>
        </authorList>
    </citation>
    <scope>NUCLEOTIDE SEQUENCE [LARGE SCALE GENOMIC DNA]</scope>
    <source>
        <strain evidence="1 2">DSM 44598</strain>
    </source>
</reference>
<evidence type="ECO:0000313" key="2">
    <source>
        <dbReference type="Proteomes" id="UP000579647"/>
    </source>
</evidence>
<comment type="caution">
    <text evidence="1">The sequence shown here is derived from an EMBL/GenBank/DDBJ whole genome shotgun (WGS) entry which is preliminary data.</text>
</comment>
<dbReference type="SUPFAM" id="SSF53474">
    <property type="entry name" value="alpha/beta-Hydrolases"/>
    <property type="match status" value="1"/>
</dbReference>
<proteinExistence type="predicted"/>
<dbReference type="AlphaFoldDB" id="A0A840WUT7"/>
<dbReference type="EMBL" id="JACHDO010000001">
    <property type="protein sequence ID" value="MBB5495287.1"/>
    <property type="molecule type" value="Genomic_DNA"/>
</dbReference>
<dbReference type="Proteomes" id="UP000579647">
    <property type="component" value="Unassembled WGS sequence"/>
</dbReference>
<protein>
    <submittedName>
        <fullName evidence="1">Pimeloyl-ACP methyl ester carboxylesterase</fullName>
    </submittedName>
</protein>
<evidence type="ECO:0000313" key="1">
    <source>
        <dbReference type="EMBL" id="MBB5495287.1"/>
    </source>
</evidence>
<accession>A0A840WUT7</accession>
<dbReference type="InterPro" id="IPR029058">
    <property type="entry name" value="AB_hydrolase_fold"/>
</dbReference>
<name>A0A840WUT7_9ACTN</name>
<gene>
    <name evidence="1" type="ORF">HNR07_006424</name>
</gene>
<sequence>MTDQRQPVVKPFGFLAPTPPAVEPAPAPDATWALPGGTAWVYLSAPEAGLRRPVVLSDGFESGPSQLDRLWAGLERGDYAFVTGLRRRGYDLVLVGYDERSASILRNAETFTAAVLRSTAERLGDTRLTAGGFSMGGLLARYALAKLEAQRMDHQTGVYLSFDSPHRGAWVPIGLQKFAHFLTATPALSEQINSPAARQLLWRHVESVDAEPAEDPMRTEFLAELGRVGSWPRIPRLIGVANGTGNGTGNGVPPGEDAVTVIGGWFKGTTLRTQAEGDKQLVARLKGQFAEKEVRTTGLPALDGVPGGTLETFGIAGDRLKITGPTEITHRSVCFVPSASAVAIGGLDDPYVTVDALDWERSELDDFQLSDTNEPHAHMSPALGEWILDRLPR</sequence>
<keyword evidence="2" id="KW-1185">Reference proteome</keyword>